<reference evidence="1 2" key="1">
    <citation type="submission" date="2013-07" db="EMBL/GenBank/DDBJ databases">
        <authorList>
            <person name="Genoscope - CEA"/>
        </authorList>
    </citation>
    <scope>NUCLEOTIDE SEQUENCE [LARGE SCALE GENOMIC DNA]</scope>
    <source>
        <strain evidence="1 2">G6</strain>
    </source>
</reference>
<sequence length="57" mass="6519">MIKQTMQVASDHQTILNDRTIKPGFFLTIVEMHVGKGNGLNHLFFTLSCQWLEFPLA</sequence>
<dbReference type="HOGENOM" id="CLU_2995739_0_0_6"/>
<keyword evidence="2" id="KW-1185">Reference proteome</keyword>
<proteinExistence type="predicted"/>
<dbReference type="AlphaFoldDB" id="A0A068R2U1"/>
<dbReference type="STRING" id="1354304.XPG1_0790"/>
<protein>
    <submittedName>
        <fullName evidence="1">Uncharacterized protein</fullName>
    </submittedName>
</protein>
<gene>
    <name evidence="1" type="ORF">XPG1_0790</name>
</gene>
<accession>A0A068R2U1</accession>
<dbReference type="Proteomes" id="UP000032735">
    <property type="component" value="Chromosome"/>
</dbReference>
<evidence type="ECO:0000313" key="2">
    <source>
        <dbReference type="Proteomes" id="UP000032735"/>
    </source>
</evidence>
<dbReference type="KEGG" id="xpo:XPG1_0790"/>
<organism evidence="1 2">
    <name type="scientific">Xenorhabdus poinarii G6</name>
    <dbReference type="NCBI Taxonomy" id="1354304"/>
    <lineage>
        <taxon>Bacteria</taxon>
        <taxon>Pseudomonadati</taxon>
        <taxon>Pseudomonadota</taxon>
        <taxon>Gammaproteobacteria</taxon>
        <taxon>Enterobacterales</taxon>
        <taxon>Morganellaceae</taxon>
        <taxon>Xenorhabdus</taxon>
    </lineage>
</organism>
<dbReference type="EMBL" id="FO704551">
    <property type="protein sequence ID" value="CDG20445.1"/>
    <property type="molecule type" value="Genomic_DNA"/>
</dbReference>
<evidence type="ECO:0000313" key="1">
    <source>
        <dbReference type="EMBL" id="CDG20445.1"/>
    </source>
</evidence>
<name>A0A068R2U1_9GAMM</name>